<reference evidence="1" key="1">
    <citation type="submission" date="2022-06" db="EMBL/GenBank/DDBJ databases">
        <title>Nostosin G and Spiroidesin B from the Cyanobacterium Dolichospermum sp. NIES-1697.</title>
        <authorList>
            <person name="Phan C.-S."/>
            <person name="Mehjabin J.J."/>
            <person name="Anas A.R.J."/>
            <person name="Hayasaka M."/>
            <person name="Onoki R."/>
            <person name="Wang J."/>
            <person name="Umezawa T."/>
            <person name="Washio K."/>
            <person name="Morikawa M."/>
            <person name="Okino T."/>
        </authorList>
    </citation>
    <scope>NUCLEOTIDE SEQUENCE</scope>
    <source>
        <strain evidence="1">NIES-1697</strain>
    </source>
</reference>
<evidence type="ECO:0000313" key="1">
    <source>
        <dbReference type="EMBL" id="UUO14114.1"/>
    </source>
</evidence>
<evidence type="ECO:0000313" key="2">
    <source>
        <dbReference type="Proteomes" id="UP001057561"/>
    </source>
</evidence>
<dbReference type="Proteomes" id="UP001057561">
    <property type="component" value="Chromosome"/>
</dbReference>
<dbReference type="EMBL" id="CP099464">
    <property type="protein sequence ID" value="UUO14114.1"/>
    <property type="molecule type" value="Genomic_DNA"/>
</dbReference>
<proteinExistence type="predicted"/>
<name>A0ABY5LWZ5_9CYAN</name>
<gene>
    <name evidence="1" type="ORF">NG743_18970</name>
</gene>
<sequence length="51" mass="5752">MSAKTLKTYRGTLLKVTLVRDDSASNGKQDQGKNRTSKVIPEKRILFEQLS</sequence>
<protein>
    <submittedName>
        <fullName evidence="1">Uncharacterized protein</fullName>
    </submittedName>
</protein>
<dbReference type="RefSeq" id="WP_257120681.1">
    <property type="nucleotide sequence ID" value="NZ_CP099464.1"/>
</dbReference>
<keyword evidence="2" id="KW-1185">Reference proteome</keyword>
<organism evidence="1 2">
    <name type="scientific">Dolichospermum heterosporum TAC447</name>
    <dbReference type="NCBI Taxonomy" id="747523"/>
    <lineage>
        <taxon>Bacteria</taxon>
        <taxon>Bacillati</taxon>
        <taxon>Cyanobacteriota</taxon>
        <taxon>Cyanophyceae</taxon>
        <taxon>Nostocales</taxon>
        <taxon>Aphanizomenonaceae</taxon>
        <taxon>Dolichospermum</taxon>
        <taxon>Dolichospermum heterosporum</taxon>
    </lineage>
</organism>
<accession>A0ABY5LWZ5</accession>